<dbReference type="SUPFAM" id="SSF46955">
    <property type="entry name" value="Putative DNA-binding domain"/>
    <property type="match status" value="1"/>
</dbReference>
<accession>A0AAW5LLG2</accession>
<evidence type="ECO:0000313" key="7">
    <source>
        <dbReference type="Proteomes" id="UP001204068"/>
    </source>
</evidence>
<reference evidence="6" key="1">
    <citation type="submission" date="2022-07" db="EMBL/GenBank/DDBJ databases">
        <title>Bacterial species isolated from the porcine tonsil microbiota.</title>
        <authorList>
            <person name="Oliveira I.M.F."/>
        </authorList>
    </citation>
    <scope>NUCLEOTIDE SEQUENCE</scope>
    <source>
        <strain evidence="6">8QC2O2</strain>
    </source>
</reference>
<dbReference type="RefSeq" id="WP_196968654.1">
    <property type="nucleotide sequence ID" value="NZ_CP064868.1"/>
</dbReference>
<sequence>MRIDDVSKTLNITKSQIRYYEKVGLLKIPRDANQYRYFDEQTMIDLKMIMNLKALNIDLEDIKYIIQLFHEPATEACNVTSMDYINKVIEEKEEELNNQIFILNKLKNIHDLSKNNQYALNKELILNELNQRRGSND</sequence>
<keyword evidence="3" id="KW-0238">DNA-binding</keyword>
<proteinExistence type="predicted"/>
<evidence type="ECO:0000313" key="6">
    <source>
        <dbReference type="EMBL" id="MCQ9303500.1"/>
    </source>
</evidence>
<dbReference type="Pfam" id="PF13411">
    <property type="entry name" value="MerR_1"/>
    <property type="match status" value="1"/>
</dbReference>
<protein>
    <submittedName>
        <fullName evidence="6">MerR family transcriptional regulator</fullName>
    </submittedName>
</protein>
<comment type="caution">
    <text evidence="6">The sequence shown here is derived from an EMBL/GenBank/DDBJ whole genome shotgun (WGS) entry which is preliminary data.</text>
</comment>
<dbReference type="SMART" id="SM00422">
    <property type="entry name" value="HTH_MERR"/>
    <property type="match status" value="1"/>
</dbReference>
<keyword evidence="1" id="KW-0678">Repressor</keyword>
<dbReference type="CDD" id="cd00592">
    <property type="entry name" value="HTH_MerR-like"/>
    <property type="match status" value="1"/>
</dbReference>
<organism evidence="6 7">
    <name type="scientific">Mammaliicoccus sciuri</name>
    <name type="common">Staphylococcus sciuri</name>
    <dbReference type="NCBI Taxonomy" id="1296"/>
    <lineage>
        <taxon>Bacteria</taxon>
        <taxon>Bacillati</taxon>
        <taxon>Bacillota</taxon>
        <taxon>Bacilli</taxon>
        <taxon>Bacillales</taxon>
        <taxon>Staphylococcaceae</taxon>
        <taxon>Mammaliicoccus</taxon>
    </lineage>
</organism>
<dbReference type="InterPro" id="IPR047057">
    <property type="entry name" value="MerR_fam"/>
</dbReference>
<keyword evidence="2" id="KW-0805">Transcription regulation</keyword>
<dbReference type="GO" id="GO:0003700">
    <property type="term" value="F:DNA-binding transcription factor activity"/>
    <property type="evidence" value="ECO:0007669"/>
    <property type="project" value="InterPro"/>
</dbReference>
<evidence type="ECO:0000256" key="3">
    <source>
        <dbReference type="ARBA" id="ARBA00023125"/>
    </source>
</evidence>
<dbReference type="Gene3D" id="1.10.1660.10">
    <property type="match status" value="1"/>
</dbReference>
<dbReference type="AlphaFoldDB" id="A0AAW5LLG2"/>
<dbReference type="PROSITE" id="PS50937">
    <property type="entry name" value="HTH_MERR_2"/>
    <property type="match status" value="1"/>
</dbReference>
<dbReference type="InterPro" id="IPR009061">
    <property type="entry name" value="DNA-bd_dom_put_sf"/>
</dbReference>
<dbReference type="PANTHER" id="PTHR30204">
    <property type="entry name" value="REDOX-CYCLING DRUG-SENSING TRANSCRIPTIONAL ACTIVATOR SOXR"/>
    <property type="match status" value="1"/>
</dbReference>
<name>A0AAW5LLG2_MAMSC</name>
<dbReference type="InterPro" id="IPR000551">
    <property type="entry name" value="MerR-type_HTH_dom"/>
</dbReference>
<feature type="domain" description="HTH merR-type" evidence="5">
    <location>
        <begin position="1"/>
        <end position="68"/>
    </location>
</feature>
<dbReference type="PANTHER" id="PTHR30204:SF69">
    <property type="entry name" value="MERR-FAMILY TRANSCRIPTIONAL REGULATOR"/>
    <property type="match status" value="1"/>
</dbReference>
<keyword evidence="4" id="KW-0804">Transcription</keyword>
<evidence type="ECO:0000256" key="4">
    <source>
        <dbReference type="ARBA" id="ARBA00023163"/>
    </source>
</evidence>
<dbReference type="EMBL" id="JANILD010000003">
    <property type="protein sequence ID" value="MCQ9303500.1"/>
    <property type="molecule type" value="Genomic_DNA"/>
</dbReference>
<evidence type="ECO:0000259" key="5">
    <source>
        <dbReference type="PROSITE" id="PS50937"/>
    </source>
</evidence>
<dbReference type="Proteomes" id="UP001204068">
    <property type="component" value="Unassembled WGS sequence"/>
</dbReference>
<gene>
    <name evidence="6" type="ORF">NQ032_07775</name>
</gene>
<evidence type="ECO:0000256" key="2">
    <source>
        <dbReference type="ARBA" id="ARBA00023015"/>
    </source>
</evidence>
<evidence type="ECO:0000256" key="1">
    <source>
        <dbReference type="ARBA" id="ARBA00022491"/>
    </source>
</evidence>
<dbReference type="GO" id="GO:0003677">
    <property type="term" value="F:DNA binding"/>
    <property type="evidence" value="ECO:0007669"/>
    <property type="project" value="UniProtKB-KW"/>
</dbReference>